<accession>A0A9X9PW16</accession>
<feature type="domain" description="Sm" evidence="3">
    <location>
        <begin position="1"/>
        <end position="50"/>
    </location>
</feature>
<name>A0A9X9PW16_GULGU</name>
<reference evidence="4 5" key="1">
    <citation type="submission" date="2018-10" db="EMBL/GenBank/DDBJ databases">
        <authorList>
            <person name="Ekblom R."/>
            <person name="Jareborg N."/>
        </authorList>
    </citation>
    <scope>NUCLEOTIDE SEQUENCE [LARGE SCALE GENOMIC DNA]</scope>
    <source>
        <tissue evidence="4">Muscle</tissue>
    </source>
</reference>
<dbReference type="EMBL" id="CYRY02004633">
    <property type="protein sequence ID" value="VCW69125.1"/>
    <property type="molecule type" value="Genomic_DNA"/>
</dbReference>
<dbReference type="GO" id="GO:0043186">
    <property type="term" value="C:P granule"/>
    <property type="evidence" value="ECO:0007669"/>
    <property type="project" value="TreeGrafter"/>
</dbReference>
<keyword evidence="2" id="KW-0687">Ribonucleoprotein</keyword>
<evidence type="ECO:0000313" key="4">
    <source>
        <dbReference type="EMBL" id="VCW69125.1"/>
    </source>
</evidence>
<dbReference type="GO" id="GO:0003723">
    <property type="term" value="F:RNA binding"/>
    <property type="evidence" value="ECO:0007669"/>
    <property type="project" value="TreeGrafter"/>
</dbReference>
<comment type="caution">
    <text evidence="4">The sequence shown here is derived from an EMBL/GenBank/DDBJ whole genome shotgun (WGS) entry which is preliminary data.</text>
</comment>
<dbReference type="PANTHER" id="PTHR10553:SF26">
    <property type="entry name" value="SMALL NUCLEAR RIBONUCLEOPROTEIN G-RELATED"/>
    <property type="match status" value="1"/>
</dbReference>
<dbReference type="GO" id="GO:0005689">
    <property type="term" value="C:U12-type spliceosomal complex"/>
    <property type="evidence" value="ECO:0007669"/>
    <property type="project" value="TreeGrafter"/>
</dbReference>
<evidence type="ECO:0000313" key="5">
    <source>
        <dbReference type="Proteomes" id="UP000269945"/>
    </source>
</evidence>
<dbReference type="GO" id="GO:0034719">
    <property type="term" value="C:SMN-Sm protein complex"/>
    <property type="evidence" value="ECO:0007669"/>
    <property type="project" value="TreeGrafter"/>
</dbReference>
<dbReference type="Gene3D" id="2.30.30.100">
    <property type="match status" value="1"/>
</dbReference>
<dbReference type="InterPro" id="IPR044641">
    <property type="entry name" value="Lsm7/SmG-like"/>
</dbReference>
<gene>
    <name evidence="4" type="ORF">BN2614_LOCUS2</name>
</gene>
<dbReference type="Proteomes" id="UP000269945">
    <property type="component" value="Unassembled WGS sequence"/>
</dbReference>
<dbReference type="Pfam" id="PF01423">
    <property type="entry name" value="LSM"/>
    <property type="match status" value="1"/>
</dbReference>
<keyword evidence="5" id="KW-1185">Reference proteome</keyword>
<sequence>MDKILSLKLNGGRHAQGILWGFDPFRNLVTDGCVGMATSGPQTDIGTAVI</sequence>
<evidence type="ECO:0000259" key="3">
    <source>
        <dbReference type="Pfam" id="PF01423"/>
    </source>
</evidence>
<dbReference type="GO" id="GO:0071011">
    <property type="term" value="C:precatalytic spliceosome"/>
    <property type="evidence" value="ECO:0007669"/>
    <property type="project" value="TreeGrafter"/>
</dbReference>
<dbReference type="GO" id="GO:0071004">
    <property type="term" value="C:U2-type prespliceosome"/>
    <property type="evidence" value="ECO:0007669"/>
    <property type="project" value="TreeGrafter"/>
</dbReference>
<dbReference type="AlphaFoldDB" id="A0A9X9PW16"/>
<organism evidence="4 5">
    <name type="scientific">Gulo gulo</name>
    <name type="common">Wolverine</name>
    <name type="synonym">Gluton</name>
    <dbReference type="NCBI Taxonomy" id="48420"/>
    <lineage>
        <taxon>Eukaryota</taxon>
        <taxon>Metazoa</taxon>
        <taxon>Chordata</taxon>
        <taxon>Craniata</taxon>
        <taxon>Vertebrata</taxon>
        <taxon>Euteleostomi</taxon>
        <taxon>Mammalia</taxon>
        <taxon>Eutheria</taxon>
        <taxon>Laurasiatheria</taxon>
        <taxon>Carnivora</taxon>
        <taxon>Caniformia</taxon>
        <taxon>Musteloidea</taxon>
        <taxon>Mustelidae</taxon>
        <taxon>Guloninae</taxon>
        <taxon>Gulo</taxon>
    </lineage>
</organism>
<dbReference type="GO" id="GO:0005682">
    <property type="term" value="C:U5 snRNP"/>
    <property type="evidence" value="ECO:0007669"/>
    <property type="project" value="TreeGrafter"/>
</dbReference>
<dbReference type="InterPro" id="IPR010920">
    <property type="entry name" value="LSM_dom_sf"/>
</dbReference>
<protein>
    <recommendedName>
        <fullName evidence="3">Sm domain-containing protein</fullName>
    </recommendedName>
</protein>
<dbReference type="PANTHER" id="PTHR10553">
    <property type="entry name" value="SMALL NUCLEAR RIBONUCLEOPROTEIN"/>
    <property type="match status" value="1"/>
</dbReference>
<dbReference type="GO" id="GO:0005686">
    <property type="term" value="C:U2 snRNP"/>
    <property type="evidence" value="ECO:0007669"/>
    <property type="project" value="TreeGrafter"/>
</dbReference>
<dbReference type="GO" id="GO:0005687">
    <property type="term" value="C:U4 snRNP"/>
    <property type="evidence" value="ECO:0007669"/>
    <property type="project" value="TreeGrafter"/>
</dbReference>
<dbReference type="GO" id="GO:0005685">
    <property type="term" value="C:U1 snRNP"/>
    <property type="evidence" value="ECO:0007669"/>
    <property type="project" value="TreeGrafter"/>
</dbReference>
<dbReference type="SUPFAM" id="SSF50182">
    <property type="entry name" value="Sm-like ribonucleoproteins"/>
    <property type="match status" value="1"/>
</dbReference>
<proteinExistence type="inferred from homology"/>
<evidence type="ECO:0000256" key="2">
    <source>
        <dbReference type="ARBA" id="ARBA00023274"/>
    </source>
</evidence>
<dbReference type="GO" id="GO:0000398">
    <property type="term" value="P:mRNA splicing, via spliceosome"/>
    <property type="evidence" value="ECO:0007669"/>
    <property type="project" value="TreeGrafter"/>
</dbReference>
<comment type="similarity">
    <text evidence="1">Belongs to the snRNP Sm proteins family.</text>
</comment>
<dbReference type="GO" id="GO:0097526">
    <property type="term" value="C:spliceosomal tri-snRNP complex"/>
    <property type="evidence" value="ECO:0007669"/>
    <property type="project" value="TreeGrafter"/>
</dbReference>
<evidence type="ECO:0000256" key="1">
    <source>
        <dbReference type="ARBA" id="ARBA00006850"/>
    </source>
</evidence>
<dbReference type="InterPro" id="IPR001163">
    <property type="entry name" value="Sm_dom_euk/arc"/>
</dbReference>
<dbReference type="GO" id="GO:0071013">
    <property type="term" value="C:catalytic step 2 spliceosome"/>
    <property type="evidence" value="ECO:0007669"/>
    <property type="project" value="TreeGrafter"/>
</dbReference>